<dbReference type="Proteomes" id="UP000465301">
    <property type="component" value="Unassembled WGS sequence"/>
</dbReference>
<dbReference type="InterPro" id="IPR002878">
    <property type="entry name" value="ChsH2_C"/>
</dbReference>
<organism evidence="2 3">
    <name type="scientific">Mycobacterium timonense</name>
    <dbReference type="NCBI Taxonomy" id="701043"/>
    <lineage>
        <taxon>Bacteria</taxon>
        <taxon>Bacillati</taxon>
        <taxon>Actinomycetota</taxon>
        <taxon>Actinomycetes</taxon>
        <taxon>Mycobacteriales</taxon>
        <taxon>Mycobacteriaceae</taxon>
        <taxon>Mycobacterium</taxon>
        <taxon>Mycobacterium avium complex (MAC)</taxon>
    </lineage>
</organism>
<sequence>MPPGVACPHCHATDPGFDFTPVSGRGVIRSWTVVRQAFLPGFDADLPFVLVDVELAEQAELRLIGRLLDGADADLDVGDPVTVGFEDLAPGVAVPAFELA</sequence>
<dbReference type="InterPro" id="IPR012340">
    <property type="entry name" value="NA-bd_OB-fold"/>
</dbReference>
<dbReference type="AlphaFoldDB" id="A0A7I9Z3L4"/>
<comment type="caution">
    <text evidence="2">The sequence shown here is derived from an EMBL/GenBank/DDBJ whole genome shotgun (WGS) entry which is preliminary data.</text>
</comment>
<accession>A0A7I9Z3L4</accession>
<reference evidence="2 3" key="1">
    <citation type="journal article" date="2019" name="Emerg. Microbes Infect.">
        <title>Comprehensive subspecies identification of 175 nontuberculous mycobacteria species based on 7547 genomic profiles.</title>
        <authorList>
            <person name="Matsumoto Y."/>
            <person name="Kinjo T."/>
            <person name="Motooka D."/>
            <person name="Nabeya D."/>
            <person name="Jung N."/>
            <person name="Uechi K."/>
            <person name="Horii T."/>
            <person name="Iida T."/>
            <person name="Fujita J."/>
            <person name="Nakamura S."/>
        </authorList>
    </citation>
    <scope>NUCLEOTIDE SEQUENCE [LARGE SCALE GENOMIC DNA]</scope>
    <source>
        <strain evidence="2 3">JCM 30726</strain>
    </source>
</reference>
<proteinExistence type="predicted"/>
<evidence type="ECO:0000259" key="1">
    <source>
        <dbReference type="Pfam" id="PF01796"/>
    </source>
</evidence>
<name>A0A7I9Z3L4_9MYCO</name>
<gene>
    <name evidence="2" type="ORF">MTIM_13040</name>
</gene>
<protein>
    <recommendedName>
        <fullName evidence="1">ChsH2 C-terminal OB-fold domain-containing protein</fullName>
    </recommendedName>
</protein>
<dbReference type="Pfam" id="PF01796">
    <property type="entry name" value="OB_ChsH2_C"/>
    <property type="match status" value="1"/>
</dbReference>
<dbReference type="SUPFAM" id="SSF50249">
    <property type="entry name" value="Nucleic acid-binding proteins"/>
    <property type="match status" value="1"/>
</dbReference>
<evidence type="ECO:0000313" key="3">
    <source>
        <dbReference type="Proteomes" id="UP000465301"/>
    </source>
</evidence>
<feature type="domain" description="ChsH2 C-terminal OB-fold" evidence="1">
    <location>
        <begin position="21"/>
        <end position="85"/>
    </location>
</feature>
<dbReference type="EMBL" id="BLLA01000001">
    <property type="protein sequence ID" value="GFG95425.1"/>
    <property type="molecule type" value="Genomic_DNA"/>
</dbReference>
<evidence type="ECO:0000313" key="2">
    <source>
        <dbReference type="EMBL" id="GFG95425.1"/>
    </source>
</evidence>
<keyword evidence="3" id="KW-1185">Reference proteome</keyword>